<dbReference type="InterPro" id="IPR009061">
    <property type="entry name" value="DNA-bd_dom_put_sf"/>
</dbReference>
<evidence type="ECO:0000259" key="2">
    <source>
        <dbReference type="PROSITE" id="PS50937"/>
    </source>
</evidence>
<dbReference type="Gene3D" id="1.10.1660.10">
    <property type="match status" value="1"/>
</dbReference>
<dbReference type="PANTHER" id="PTHR30204:SF97">
    <property type="entry name" value="MERR FAMILY REGULATORY PROTEIN"/>
    <property type="match status" value="1"/>
</dbReference>
<keyword evidence="4" id="KW-1185">Reference proteome</keyword>
<evidence type="ECO:0000256" key="1">
    <source>
        <dbReference type="ARBA" id="ARBA00023125"/>
    </source>
</evidence>
<dbReference type="PANTHER" id="PTHR30204">
    <property type="entry name" value="REDOX-CYCLING DRUG-SENSING TRANSCRIPTIONAL ACTIVATOR SOXR"/>
    <property type="match status" value="1"/>
</dbReference>
<dbReference type="AlphaFoldDB" id="A0A4R1HY11"/>
<dbReference type="Proteomes" id="UP000295560">
    <property type="component" value="Unassembled WGS sequence"/>
</dbReference>
<feature type="domain" description="HTH merR-type" evidence="2">
    <location>
        <begin position="9"/>
        <end position="76"/>
    </location>
</feature>
<dbReference type="GO" id="GO:0003700">
    <property type="term" value="F:DNA-binding transcription factor activity"/>
    <property type="evidence" value="ECO:0007669"/>
    <property type="project" value="InterPro"/>
</dbReference>
<dbReference type="SMART" id="SM00422">
    <property type="entry name" value="HTH_MERR"/>
    <property type="match status" value="1"/>
</dbReference>
<comment type="caution">
    <text evidence="3">The sequence shown here is derived from an EMBL/GenBank/DDBJ whole genome shotgun (WGS) entry which is preliminary data.</text>
</comment>
<dbReference type="SUPFAM" id="SSF46955">
    <property type="entry name" value="Putative DNA-binding domain"/>
    <property type="match status" value="1"/>
</dbReference>
<dbReference type="PROSITE" id="PS50937">
    <property type="entry name" value="HTH_MERR_2"/>
    <property type="match status" value="1"/>
</dbReference>
<dbReference type="Pfam" id="PF13411">
    <property type="entry name" value="MerR_1"/>
    <property type="match status" value="1"/>
</dbReference>
<organism evidence="3 4">
    <name type="scientific">Pseudonocardia endophytica</name>
    <dbReference type="NCBI Taxonomy" id="401976"/>
    <lineage>
        <taxon>Bacteria</taxon>
        <taxon>Bacillati</taxon>
        <taxon>Actinomycetota</taxon>
        <taxon>Actinomycetes</taxon>
        <taxon>Pseudonocardiales</taxon>
        <taxon>Pseudonocardiaceae</taxon>
        <taxon>Pseudonocardia</taxon>
    </lineage>
</organism>
<dbReference type="EMBL" id="SMFZ01000001">
    <property type="protein sequence ID" value="TCK27694.1"/>
    <property type="molecule type" value="Genomic_DNA"/>
</dbReference>
<dbReference type="InterPro" id="IPR047057">
    <property type="entry name" value="MerR_fam"/>
</dbReference>
<keyword evidence="1 3" id="KW-0238">DNA-binding</keyword>
<dbReference type="InterPro" id="IPR000551">
    <property type="entry name" value="MerR-type_HTH_dom"/>
</dbReference>
<dbReference type="RefSeq" id="WP_165922323.1">
    <property type="nucleotide sequence ID" value="NZ_SMFZ01000001.1"/>
</dbReference>
<accession>A0A4R1HY11</accession>
<gene>
    <name evidence="3" type="ORF">EV378_3572</name>
</gene>
<proteinExistence type="predicted"/>
<evidence type="ECO:0000313" key="3">
    <source>
        <dbReference type="EMBL" id="TCK27694.1"/>
    </source>
</evidence>
<protein>
    <submittedName>
        <fullName evidence="3">DNA-binding transcriptional MerR regulator</fullName>
    </submittedName>
</protein>
<reference evidence="3 4" key="1">
    <citation type="submission" date="2019-03" db="EMBL/GenBank/DDBJ databases">
        <title>Sequencing the genomes of 1000 actinobacteria strains.</title>
        <authorList>
            <person name="Klenk H.-P."/>
        </authorList>
    </citation>
    <scope>NUCLEOTIDE SEQUENCE [LARGE SCALE GENOMIC DNA]</scope>
    <source>
        <strain evidence="3 4">DSM 44969</strain>
    </source>
</reference>
<dbReference type="GO" id="GO:0003677">
    <property type="term" value="F:DNA binding"/>
    <property type="evidence" value="ECO:0007669"/>
    <property type="project" value="UniProtKB-KW"/>
</dbReference>
<evidence type="ECO:0000313" key="4">
    <source>
        <dbReference type="Proteomes" id="UP000295560"/>
    </source>
</evidence>
<name>A0A4R1HY11_PSEEN</name>
<sequence length="274" mass="29165">MDDDGWFLIAEFARRCRLPVSALRYYDGVGLLRPAYVDPATGYRRYRAEQLDDAVTIARLRAVGTGPDVIARVLAGGEARERALAGERRRLAGEIRRLTDGLAELDDLGRAPVVGDPERVLLEPEDVVAWPFTAAGDELAGTIRRGVATLRTRLRRRGRTVVRWGAVLPLDVGDTVSGHVIARPDGGAPAGPDKLRLPGGEAITVVHSGPRASLASAYRVLLDAAGPRAAGPVVEWYPVAASGPSTPDVTGIAVRTRAGDHSSDSPRMNASTLS</sequence>